<keyword evidence="1" id="KW-0812">Transmembrane</keyword>
<keyword evidence="1" id="KW-1133">Transmembrane helix</keyword>
<keyword evidence="1" id="KW-0472">Membrane</keyword>
<feature type="transmembrane region" description="Helical" evidence="1">
    <location>
        <begin position="102"/>
        <end position="122"/>
    </location>
</feature>
<dbReference type="OrthoDB" id="326734at2157"/>
<dbReference type="STRING" id="553469.SAMN04487947_0288"/>
<dbReference type="InterPro" id="IPR055896">
    <property type="entry name" value="DUF7473"/>
</dbReference>
<dbReference type="Proteomes" id="UP000198531">
    <property type="component" value="Unassembled WGS sequence"/>
</dbReference>
<evidence type="ECO:0000313" key="3">
    <source>
        <dbReference type="Proteomes" id="UP000198531"/>
    </source>
</evidence>
<evidence type="ECO:0000256" key="1">
    <source>
        <dbReference type="SAM" id="Phobius"/>
    </source>
</evidence>
<reference evidence="3" key="1">
    <citation type="submission" date="2016-10" db="EMBL/GenBank/DDBJ databases">
        <authorList>
            <person name="Varghese N."/>
            <person name="Submissions S."/>
        </authorList>
    </citation>
    <scope>NUCLEOTIDE SEQUENCE [LARGE SCALE GENOMIC DNA]</scope>
    <source>
        <strain evidence="3">CGMCC 1.7736</strain>
    </source>
</reference>
<feature type="transmembrane region" description="Helical" evidence="1">
    <location>
        <begin position="49"/>
        <end position="67"/>
    </location>
</feature>
<name>A0A1I6FZC0_9EURY</name>
<feature type="transmembrane region" description="Helical" evidence="1">
    <location>
        <begin position="17"/>
        <end position="37"/>
    </location>
</feature>
<protein>
    <submittedName>
        <fullName evidence="2">Uncharacterized protein</fullName>
    </submittedName>
</protein>
<dbReference type="AlphaFoldDB" id="A0A1I6FZC0"/>
<evidence type="ECO:0000313" key="2">
    <source>
        <dbReference type="EMBL" id="SFR35241.1"/>
    </source>
</evidence>
<keyword evidence="3" id="KW-1185">Reference proteome</keyword>
<organism evidence="2 3">
    <name type="scientific">Halogeometricum rufum</name>
    <dbReference type="NCBI Taxonomy" id="553469"/>
    <lineage>
        <taxon>Archaea</taxon>
        <taxon>Methanobacteriati</taxon>
        <taxon>Methanobacteriota</taxon>
        <taxon>Stenosarchaea group</taxon>
        <taxon>Halobacteria</taxon>
        <taxon>Halobacteriales</taxon>
        <taxon>Haloferacaceae</taxon>
        <taxon>Halogeometricum</taxon>
    </lineage>
</organism>
<accession>A0A1I6FZC0</accession>
<proteinExistence type="predicted"/>
<dbReference type="EMBL" id="FOYT01000001">
    <property type="protein sequence ID" value="SFR35241.1"/>
    <property type="molecule type" value="Genomic_DNA"/>
</dbReference>
<gene>
    <name evidence="2" type="ORF">SAMN04487947_0288</name>
</gene>
<sequence length="127" mass="12937">MSLATTPLQSAATGSPLAVAGTFASLALFLSITAHVAARNVLGDVPVKYAFVVGPIPAAVAVVFTAFELNSFVAIFLAVGLDGVAVKYLYGQSNRLSAYVTFVHVVVSIILGAVLFGLLLLLSSAPG</sequence>
<dbReference type="RefSeq" id="WP_089803961.1">
    <property type="nucleotide sequence ID" value="NZ_FOYT01000001.1"/>
</dbReference>
<feature type="transmembrane region" description="Helical" evidence="1">
    <location>
        <begin position="73"/>
        <end position="90"/>
    </location>
</feature>
<dbReference type="Pfam" id="PF24285">
    <property type="entry name" value="DUF7473"/>
    <property type="match status" value="1"/>
</dbReference>